<dbReference type="PANTHER" id="PTHR33376:SF5">
    <property type="entry name" value="EXTRACYTOPLASMIC SOLUTE RECEPTOR PROTEIN"/>
    <property type="match status" value="1"/>
</dbReference>
<dbReference type="PANTHER" id="PTHR33376">
    <property type="match status" value="1"/>
</dbReference>
<dbReference type="RefSeq" id="WP_135261580.1">
    <property type="nucleotide sequence ID" value="NZ_SMLM01000001.1"/>
</dbReference>
<dbReference type="Proteomes" id="UP000298180">
    <property type="component" value="Unassembled WGS sequence"/>
</dbReference>
<dbReference type="OrthoDB" id="9769667at2"/>
<accession>A0A4Z0C561</accession>
<dbReference type="InterPro" id="IPR038404">
    <property type="entry name" value="TRAP_DctP_sf"/>
</dbReference>
<dbReference type="PIRSF" id="PIRSF039026">
    <property type="entry name" value="SiaP"/>
    <property type="match status" value="1"/>
</dbReference>
<dbReference type="GO" id="GO:0046872">
    <property type="term" value="F:metal ion binding"/>
    <property type="evidence" value="ECO:0007669"/>
    <property type="project" value="UniProtKB-KW"/>
</dbReference>
<protein>
    <submittedName>
        <fullName evidence="5">ABC transporter substrate-binding protein</fullName>
    </submittedName>
</protein>
<evidence type="ECO:0000256" key="3">
    <source>
        <dbReference type="PIRSR" id="PIRSR039026-2"/>
    </source>
</evidence>
<dbReference type="EMBL" id="SMLM01000001">
    <property type="protein sequence ID" value="TFZ05498.1"/>
    <property type="molecule type" value="Genomic_DNA"/>
</dbReference>
<evidence type="ECO:0000256" key="4">
    <source>
        <dbReference type="SAM" id="SignalP"/>
    </source>
</evidence>
<name>A0A4Z0C561_9BURK</name>
<sequence length="361" mass="38563">MKRRNLLTTGVAGAAAAVASTAHAQTLPTIRWRMPSSFPKALPTVFGGAEAISAIVSKLTDGKFTISAHAAGELVPPLGILDAVQTGTVECGHTAGFYYIGKEPALVFDTGVPFGMSPRQHAAWMMHGGGLDLMREVYAKFNVVQIPCGNTGAQMGGWFRKEIKAPADFKGLRIRAAGFLGHVYTKLGATPQQIPASDIYQALEKGTIDAVEWVGPADDEKLGLSKVAKFYYAPGVLERGASLCFIAGKQAWDGLPALYKAALEAACAQASADMLAKYDATNVPALRRLIGSGAKLGYWSRPIMDAMKKASDEVLKEQSAANETFRKVHDHWSKFLGDQVLWASVNDGAAEQFMISGARKT</sequence>
<keyword evidence="3" id="KW-0479">Metal-binding</keyword>
<dbReference type="InterPro" id="IPR026289">
    <property type="entry name" value="SBP_TakP-like"/>
</dbReference>
<dbReference type="Gene3D" id="3.40.190.10">
    <property type="entry name" value="Periplasmic binding protein-like II"/>
    <property type="match status" value="1"/>
</dbReference>
<evidence type="ECO:0000313" key="5">
    <source>
        <dbReference type="EMBL" id="TFZ05498.1"/>
    </source>
</evidence>
<dbReference type="GO" id="GO:0031317">
    <property type="term" value="C:tripartite ATP-independent periplasmic transporter complex"/>
    <property type="evidence" value="ECO:0007669"/>
    <property type="project" value="InterPro"/>
</dbReference>
<feature type="chain" id="PRO_5021327445" evidence="4">
    <location>
        <begin position="25"/>
        <end position="361"/>
    </location>
</feature>
<comment type="caution">
    <text evidence="5">The sequence shown here is derived from an EMBL/GenBank/DDBJ whole genome shotgun (WGS) entry which is preliminary data.</text>
</comment>
<feature type="binding site" evidence="2">
    <location>
        <position position="175"/>
    </location>
    <ligand>
        <name>substrate</name>
    </ligand>
</feature>
<organism evidence="5 6">
    <name type="scientific">Ramlibacter henchirensis</name>
    <dbReference type="NCBI Taxonomy" id="204072"/>
    <lineage>
        <taxon>Bacteria</taxon>
        <taxon>Pseudomonadati</taxon>
        <taxon>Pseudomonadota</taxon>
        <taxon>Betaproteobacteria</taxon>
        <taxon>Burkholderiales</taxon>
        <taxon>Comamonadaceae</taxon>
        <taxon>Ramlibacter</taxon>
    </lineage>
</organism>
<dbReference type="GO" id="GO:0055085">
    <property type="term" value="P:transmembrane transport"/>
    <property type="evidence" value="ECO:0007669"/>
    <property type="project" value="InterPro"/>
</dbReference>
<evidence type="ECO:0000256" key="2">
    <source>
        <dbReference type="PIRSR" id="PIRSR039026-1"/>
    </source>
</evidence>
<keyword evidence="6" id="KW-1185">Reference proteome</keyword>
<dbReference type="AlphaFoldDB" id="A0A4Z0C561"/>
<feature type="binding site" evidence="3">
    <location>
        <position position="238"/>
    </location>
    <ligand>
        <name>substrate</name>
    </ligand>
</feature>
<feature type="binding site" evidence="3">
    <location>
        <position position="213"/>
    </location>
    <ligand>
        <name>Na(+)</name>
        <dbReference type="ChEBI" id="CHEBI:29101"/>
    </ligand>
</feature>
<dbReference type="NCBIfam" id="NF037995">
    <property type="entry name" value="TRAP_S1"/>
    <property type="match status" value="1"/>
</dbReference>
<evidence type="ECO:0000313" key="6">
    <source>
        <dbReference type="Proteomes" id="UP000298180"/>
    </source>
</evidence>
<dbReference type="InterPro" id="IPR018389">
    <property type="entry name" value="DctP_fam"/>
</dbReference>
<evidence type="ECO:0000256" key="1">
    <source>
        <dbReference type="ARBA" id="ARBA00022729"/>
    </source>
</evidence>
<feature type="binding site" evidence="2">
    <location>
        <position position="154"/>
    </location>
    <ligand>
        <name>substrate</name>
    </ligand>
</feature>
<dbReference type="Pfam" id="PF03480">
    <property type="entry name" value="DctP"/>
    <property type="match status" value="1"/>
</dbReference>
<feature type="signal peptide" evidence="4">
    <location>
        <begin position="1"/>
        <end position="24"/>
    </location>
</feature>
<dbReference type="Gene3D" id="3.40.190.170">
    <property type="entry name" value="Bacterial extracellular solute-binding protein, family 7"/>
    <property type="match status" value="1"/>
</dbReference>
<gene>
    <name evidence="5" type="ORF">EZ313_02160</name>
</gene>
<keyword evidence="1 4" id="KW-0732">Signal</keyword>
<feature type="binding site" evidence="3">
    <location>
        <position position="212"/>
    </location>
    <ligand>
        <name>substrate</name>
    </ligand>
</feature>
<proteinExistence type="predicted"/>
<reference evidence="5 6" key="1">
    <citation type="submission" date="2019-03" db="EMBL/GenBank/DDBJ databases">
        <title>Ramlibacter henchirensis DSM 14656, whole genome shotgun sequence.</title>
        <authorList>
            <person name="Zhang X."/>
            <person name="Feng G."/>
            <person name="Zhu H."/>
        </authorList>
    </citation>
    <scope>NUCLEOTIDE SEQUENCE [LARGE SCALE GENOMIC DNA]</scope>
    <source>
        <strain evidence="5 6">DSM 14656</strain>
    </source>
</reference>